<dbReference type="PROSITE" id="PS50066">
    <property type="entry name" value="MADS_BOX_2"/>
    <property type="match status" value="1"/>
</dbReference>
<dbReference type="Proteomes" id="UP001234989">
    <property type="component" value="Chromosome 1"/>
</dbReference>
<dbReference type="SMART" id="SM00432">
    <property type="entry name" value="MADS"/>
    <property type="match status" value="1"/>
</dbReference>
<name>A0AAF0PVX0_SOLVR</name>
<keyword evidence="5" id="KW-0539">Nucleus</keyword>
<comment type="subcellular location">
    <subcellularLocation>
        <location evidence="1">Nucleus</location>
    </subcellularLocation>
</comment>
<dbReference type="CDD" id="cd00120">
    <property type="entry name" value="MADS"/>
    <property type="match status" value="1"/>
</dbReference>
<dbReference type="Gene3D" id="3.40.1810.10">
    <property type="entry name" value="Transcription factor, MADS-box"/>
    <property type="match status" value="1"/>
</dbReference>
<feature type="domain" description="MADS-box" evidence="7">
    <location>
        <begin position="3"/>
        <end position="63"/>
    </location>
</feature>
<keyword evidence="2" id="KW-0805">Transcription regulation</keyword>
<evidence type="ECO:0000256" key="2">
    <source>
        <dbReference type="ARBA" id="ARBA00023015"/>
    </source>
</evidence>
<dbReference type="GO" id="GO:0005634">
    <property type="term" value="C:nucleus"/>
    <property type="evidence" value="ECO:0007669"/>
    <property type="project" value="UniProtKB-SubCell"/>
</dbReference>
<proteinExistence type="predicted"/>
<evidence type="ECO:0000313" key="9">
    <source>
        <dbReference type="Proteomes" id="UP001234989"/>
    </source>
</evidence>
<evidence type="ECO:0000256" key="4">
    <source>
        <dbReference type="ARBA" id="ARBA00023163"/>
    </source>
</evidence>
<keyword evidence="3" id="KW-0238">DNA-binding</keyword>
<reference evidence="8" key="1">
    <citation type="submission" date="2023-08" db="EMBL/GenBank/DDBJ databases">
        <title>A de novo genome assembly of Solanum verrucosum Schlechtendal, a Mexican diploid species geographically isolated from the other diploid A-genome species in potato relatives.</title>
        <authorList>
            <person name="Hosaka K."/>
        </authorList>
    </citation>
    <scope>NUCLEOTIDE SEQUENCE</scope>
    <source>
        <tissue evidence="8">Young leaves</tissue>
    </source>
</reference>
<feature type="compositionally biased region" description="Low complexity" evidence="6">
    <location>
        <begin position="86"/>
        <end position="102"/>
    </location>
</feature>
<evidence type="ECO:0000313" key="8">
    <source>
        <dbReference type="EMBL" id="WMV11832.1"/>
    </source>
</evidence>
<keyword evidence="4" id="KW-0804">Transcription</keyword>
<dbReference type="PANTHER" id="PTHR11945">
    <property type="entry name" value="MADS BOX PROTEIN"/>
    <property type="match status" value="1"/>
</dbReference>
<dbReference type="Pfam" id="PF00319">
    <property type="entry name" value="SRF-TF"/>
    <property type="match status" value="1"/>
</dbReference>
<dbReference type="GO" id="GO:0046983">
    <property type="term" value="F:protein dimerization activity"/>
    <property type="evidence" value="ECO:0007669"/>
    <property type="project" value="InterPro"/>
</dbReference>
<keyword evidence="9" id="KW-1185">Reference proteome</keyword>
<evidence type="ECO:0000256" key="3">
    <source>
        <dbReference type="ARBA" id="ARBA00023125"/>
    </source>
</evidence>
<organism evidence="8 9">
    <name type="scientific">Solanum verrucosum</name>
    <dbReference type="NCBI Taxonomy" id="315347"/>
    <lineage>
        <taxon>Eukaryota</taxon>
        <taxon>Viridiplantae</taxon>
        <taxon>Streptophyta</taxon>
        <taxon>Embryophyta</taxon>
        <taxon>Tracheophyta</taxon>
        <taxon>Spermatophyta</taxon>
        <taxon>Magnoliopsida</taxon>
        <taxon>eudicotyledons</taxon>
        <taxon>Gunneridae</taxon>
        <taxon>Pentapetalae</taxon>
        <taxon>asterids</taxon>
        <taxon>lamiids</taxon>
        <taxon>Solanales</taxon>
        <taxon>Solanaceae</taxon>
        <taxon>Solanoideae</taxon>
        <taxon>Solaneae</taxon>
        <taxon>Solanum</taxon>
    </lineage>
</organism>
<evidence type="ECO:0000259" key="7">
    <source>
        <dbReference type="PROSITE" id="PS50066"/>
    </source>
</evidence>
<gene>
    <name evidence="8" type="ORF">MTR67_005217</name>
</gene>
<dbReference type="InterPro" id="IPR002100">
    <property type="entry name" value="TF_MADSbox"/>
</dbReference>
<dbReference type="GO" id="GO:0000981">
    <property type="term" value="F:DNA-binding transcription factor activity, RNA polymerase II-specific"/>
    <property type="evidence" value="ECO:0007669"/>
    <property type="project" value="TreeGrafter"/>
</dbReference>
<dbReference type="InterPro" id="IPR036879">
    <property type="entry name" value="TF_MADSbox_sf"/>
</dbReference>
<dbReference type="PANTHER" id="PTHR11945:SF616">
    <property type="entry name" value="MADS-BOX DOMAIN-CONTAINING PROTEIN"/>
    <property type="match status" value="1"/>
</dbReference>
<feature type="region of interest" description="Disordered" evidence="6">
    <location>
        <begin position="86"/>
        <end position="107"/>
    </location>
</feature>
<dbReference type="PRINTS" id="PR00404">
    <property type="entry name" value="MADSDOMAIN"/>
</dbReference>
<dbReference type="AlphaFoldDB" id="A0AAF0PVX0"/>
<dbReference type="SUPFAM" id="SSF55455">
    <property type="entry name" value="SRF-like"/>
    <property type="match status" value="1"/>
</dbReference>
<dbReference type="GO" id="GO:0000978">
    <property type="term" value="F:RNA polymerase II cis-regulatory region sequence-specific DNA binding"/>
    <property type="evidence" value="ECO:0007669"/>
    <property type="project" value="TreeGrafter"/>
</dbReference>
<evidence type="ECO:0000256" key="6">
    <source>
        <dbReference type="SAM" id="MobiDB-lite"/>
    </source>
</evidence>
<accession>A0AAF0PVX0</accession>
<dbReference type="EMBL" id="CP133612">
    <property type="protein sequence ID" value="WMV11832.1"/>
    <property type="molecule type" value="Genomic_DNA"/>
</dbReference>
<sequence>MGTGKKKIEIEKITKKLARLATFSKRKKGLFRKAEELESLTSSRVTSVVFSPSGIPYTYGDVNSVIKKHFSSCNRSEISTSVMNSHHSSYDVSGESSGSKSSLTPKGNGLRGWVEHIDVEGCQNLNQLLMLKEQLEGTRKKIVANDSESFEALFM</sequence>
<protein>
    <recommendedName>
        <fullName evidence="7">MADS-box domain-containing protein</fullName>
    </recommendedName>
</protein>
<evidence type="ECO:0000256" key="1">
    <source>
        <dbReference type="ARBA" id="ARBA00004123"/>
    </source>
</evidence>
<evidence type="ECO:0000256" key="5">
    <source>
        <dbReference type="ARBA" id="ARBA00023242"/>
    </source>
</evidence>